<feature type="domain" description="NTR" evidence="11">
    <location>
        <begin position="26"/>
        <end position="141"/>
    </location>
</feature>
<comment type="similarity">
    <text evidence="2">Belongs to the protease inhibitor I35 (TIMP) family.</text>
</comment>
<dbReference type="PANTHER" id="PTHR11844">
    <property type="entry name" value="METALLOPROTEASE INHIBITOR"/>
    <property type="match status" value="1"/>
</dbReference>
<evidence type="ECO:0000256" key="8">
    <source>
        <dbReference type="PIRSR" id="PIRSR601820-1"/>
    </source>
</evidence>
<feature type="disulfide bond" evidence="9">
    <location>
        <begin position="28"/>
        <end position="117"/>
    </location>
</feature>
<dbReference type="OrthoDB" id="9987243at2759"/>
<evidence type="ECO:0000256" key="6">
    <source>
        <dbReference type="ARBA" id="ARBA00023157"/>
    </source>
</evidence>
<dbReference type="InterPro" id="IPR008993">
    <property type="entry name" value="TIMP-like_OB-fold"/>
</dbReference>
<keyword evidence="8" id="KW-0479">Metal-binding</keyword>
<dbReference type="AlphaFoldDB" id="A0A3Q2YGM8"/>
<protein>
    <submittedName>
        <fullName evidence="12">Metalloproteinase inhibitor 2-like</fullName>
    </submittedName>
</protein>
<reference evidence="12" key="1">
    <citation type="submission" date="2025-08" db="UniProtKB">
        <authorList>
            <consortium name="Ensembl"/>
        </authorList>
    </citation>
    <scope>IDENTIFICATION</scope>
</reference>
<comment type="subcellular location">
    <subcellularLocation>
        <location evidence="1">Secreted</location>
    </subcellularLocation>
</comment>
<dbReference type="Gene3D" id="3.90.370.10">
    <property type="entry name" value="Tissue inhibitor of metalloproteinase-1. Chain B, domain 1"/>
    <property type="match status" value="1"/>
</dbReference>
<dbReference type="SMART" id="SM00206">
    <property type="entry name" value="NTR"/>
    <property type="match status" value="1"/>
</dbReference>
<accession>A0A3Q2YGM8</accession>
<dbReference type="GO" id="GO:0008191">
    <property type="term" value="F:metalloendopeptidase inhibitor activity"/>
    <property type="evidence" value="ECO:0007669"/>
    <property type="project" value="InterPro"/>
</dbReference>
<keyword evidence="3" id="KW-0964">Secreted</keyword>
<feature type="disulfide bond" evidence="9">
    <location>
        <begin position="38"/>
        <end position="141"/>
    </location>
</feature>
<keyword evidence="5" id="KW-0646">Protease inhibitor</keyword>
<feature type="disulfide bond" evidence="9">
    <location>
        <begin position="143"/>
        <end position="189"/>
    </location>
</feature>
<evidence type="ECO:0000256" key="9">
    <source>
        <dbReference type="PIRSR" id="PIRSR601820-3"/>
    </source>
</evidence>
<organism evidence="12 13">
    <name type="scientific">Hippocampus comes</name>
    <name type="common">Tiger tail seahorse</name>
    <dbReference type="NCBI Taxonomy" id="109280"/>
    <lineage>
        <taxon>Eukaryota</taxon>
        <taxon>Metazoa</taxon>
        <taxon>Chordata</taxon>
        <taxon>Craniata</taxon>
        <taxon>Vertebrata</taxon>
        <taxon>Euteleostomi</taxon>
        <taxon>Actinopterygii</taxon>
        <taxon>Neopterygii</taxon>
        <taxon>Teleostei</taxon>
        <taxon>Neoteleostei</taxon>
        <taxon>Acanthomorphata</taxon>
        <taxon>Syngnathiaria</taxon>
        <taxon>Syngnathiformes</taxon>
        <taxon>Syngnathoidei</taxon>
        <taxon>Syngnathidae</taxon>
        <taxon>Hippocampus</taxon>
    </lineage>
</organism>
<dbReference type="GO" id="GO:0031012">
    <property type="term" value="C:extracellular matrix"/>
    <property type="evidence" value="ECO:0007669"/>
    <property type="project" value="TreeGrafter"/>
</dbReference>
<feature type="binding site" evidence="8">
    <location>
        <position position="26"/>
    </location>
    <ligand>
        <name>Zn(2+)</name>
        <dbReference type="ChEBI" id="CHEBI:29105"/>
        <note>ligand shared with metalloproteinase partner</note>
    </ligand>
</feature>
<dbReference type="Ensembl" id="ENSHCOT00000019572.1">
    <property type="protein sequence ID" value="ENSHCOP00000012522.1"/>
    <property type="gene ID" value="ENSHCOG00000015540.1"/>
</dbReference>
<evidence type="ECO:0000313" key="13">
    <source>
        <dbReference type="Proteomes" id="UP000264820"/>
    </source>
</evidence>
<dbReference type="GeneID" id="109519374"/>
<reference evidence="12" key="2">
    <citation type="submission" date="2025-09" db="UniProtKB">
        <authorList>
            <consortium name="Ensembl"/>
        </authorList>
    </citation>
    <scope>IDENTIFICATION</scope>
</reference>
<evidence type="ECO:0000256" key="10">
    <source>
        <dbReference type="SAM" id="SignalP"/>
    </source>
</evidence>
<dbReference type="GO" id="GO:0051045">
    <property type="term" value="P:negative regulation of membrane protein ectodomain proteolysis"/>
    <property type="evidence" value="ECO:0007669"/>
    <property type="project" value="TreeGrafter"/>
</dbReference>
<keyword evidence="10" id="KW-0732">Signal</keyword>
<evidence type="ECO:0000259" key="11">
    <source>
        <dbReference type="PROSITE" id="PS50189"/>
    </source>
</evidence>
<dbReference type="GO" id="GO:0046872">
    <property type="term" value="F:metal ion binding"/>
    <property type="evidence" value="ECO:0007669"/>
    <property type="project" value="UniProtKB-KW"/>
</dbReference>
<evidence type="ECO:0000256" key="7">
    <source>
        <dbReference type="ARBA" id="ARBA00023215"/>
    </source>
</evidence>
<feature type="disulfide bond" evidence="9">
    <location>
        <begin position="161"/>
        <end position="181"/>
    </location>
</feature>
<dbReference type="KEGG" id="hcq:109519374"/>
<dbReference type="SUPFAM" id="SSF50242">
    <property type="entry name" value="TIMP-like"/>
    <property type="match status" value="1"/>
</dbReference>
<name>A0A3Q2YGM8_HIPCM</name>
<evidence type="ECO:0000256" key="1">
    <source>
        <dbReference type="ARBA" id="ARBA00004613"/>
    </source>
</evidence>
<sequence length="212" mass="23588">MSWKNFVLPLLLLCLWGPCEEGAQACTCFPMHPQAVYCQADAVVIKAKVVGVTPGTEGRLTKYDINLIETFKGAEKLFTAIYTGPNPAACGVTLTKGVEYLLMGRPDSNASLHVHLCDFYQPWDDLSNKQRDVLYHYGEGCDCTIKTCFSFPCCMTVPTECLWTDFLPKMSNGDQAQNFACIKKRGGSCAWYEGVAHNHRDDLPGHEMETNQ</sequence>
<feature type="chain" id="PRO_5018568115" evidence="10">
    <location>
        <begin position="26"/>
        <end position="212"/>
    </location>
</feature>
<dbReference type="Pfam" id="PF00965">
    <property type="entry name" value="TIMP"/>
    <property type="match status" value="1"/>
</dbReference>
<dbReference type="Proteomes" id="UP000264820">
    <property type="component" value="Unplaced"/>
</dbReference>
<evidence type="ECO:0000256" key="2">
    <source>
        <dbReference type="ARBA" id="ARBA00011027"/>
    </source>
</evidence>
<feature type="disulfide bond" evidence="9">
    <location>
        <begin position="148"/>
        <end position="153"/>
    </location>
</feature>
<keyword evidence="13" id="KW-1185">Reference proteome</keyword>
<dbReference type="Gene3D" id="2.40.50.120">
    <property type="match status" value="1"/>
</dbReference>
<dbReference type="PANTHER" id="PTHR11844:SF25">
    <property type="entry name" value="NTR DOMAIN-CONTAINING PROTEIN"/>
    <property type="match status" value="1"/>
</dbReference>
<dbReference type="InterPro" id="IPR001134">
    <property type="entry name" value="Netrin_domain"/>
</dbReference>
<keyword evidence="4" id="KW-0483">Metalloprotease inhibitor</keyword>
<dbReference type="InterPro" id="IPR027465">
    <property type="entry name" value="TIMP_C"/>
</dbReference>
<dbReference type="OMA" id="GHEMETN"/>
<keyword evidence="6 9" id="KW-1015">Disulfide bond</keyword>
<keyword evidence="8" id="KW-0862">Zinc</keyword>
<dbReference type="RefSeq" id="XP_019731427.1">
    <property type="nucleotide sequence ID" value="XM_019875868.1"/>
</dbReference>
<dbReference type="GeneTree" id="ENSGT00940000158348"/>
<dbReference type="GO" id="GO:0005615">
    <property type="term" value="C:extracellular space"/>
    <property type="evidence" value="ECO:0007669"/>
    <property type="project" value="TreeGrafter"/>
</dbReference>
<evidence type="ECO:0000256" key="5">
    <source>
        <dbReference type="ARBA" id="ARBA00022690"/>
    </source>
</evidence>
<evidence type="ECO:0000256" key="4">
    <source>
        <dbReference type="ARBA" id="ARBA00022608"/>
    </source>
</evidence>
<dbReference type="STRING" id="109280.ENSHCOP00000012522"/>
<dbReference type="InterPro" id="IPR001820">
    <property type="entry name" value="TIMP"/>
</dbReference>
<feature type="disulfide bond" evidence="9">
    <location>
        <begin position="26"/>
        <end position="90"/>
    </location>
</feature>
<evidence type="ECO:0000256" key="3">
    <source>
        <dbReference type="ARBA" id="ARBA00022525"/>
    </source>
</evidence>
<keyword evidence="7" id="KW-0481">Metalloenzyme inhibitor</keyword>
<dbReference type="PROSITE" id="PS50189">
    <property type="entry name" value="NTR"/>
    <property type="match status" value="1"/>
</dbReference>
<proteinExistence type="inferred from homology"/>
<feature type="signal peptide" evidence="10">
    <location>
        <begin position="1"/>
        <end position="25"/>
    </location>
</feature>
<dbReference type="GO" id="GO:0002020">
    <property type="term" value="F:protease binding"/>
    <property type="evidence" value="ECO:0007669"/>
    <property type="project" value="TreeGrafter"/>
</dbReference>
<evidence type="ECO:0000313" key="12">
    <source>
        <dbReference type="Ensembl" id="ENSHCOP00000012522.1"/>
    </source>
</evidence>